<dbReference type="InterPro" id="IPR001789">
    <property type="entry name" value="Sig_transdc_resp-reg_receiver"/>
</dbReference>
<dbReference type="PANTHER" id="PTHR43280">
    <property type="entry name" value="ARAC-FAMILY TRANSCRIPTIONAL REGULATOR"/>
    <property type="match status" value="1"/>
</dbReference>
<feature type="modified residue" description="4-aspartylphosphate" evidence="4">
    <location>
        <position position="52"/>
    </location>
</feature>
<dbReference type="InterPro" id="IPR009057">
    <property type="entry name" value="Homeodomain-like_sf"/>
</dbReference>
<sequence length="532" mass="59883">MLIIDDDEVICNGLHQGIPWEENGIAVVGVAYDGEMALEFIKERTPDIVLVDINLPFLDGLELSGIIRRDYPGIKVILITAHEEFEFAKKAVQLHVYDYITKPLDNQKVLEAVRGARENLAREREAQRKLGEGLPLIKEKYLGDLLKRNIAPEQAAEMGKSMGLVADSYYGVSILNFKNCRLPVAARQVSEISSLIVDDELGKREIFATVQGLLDAGHAILVQRGEAELVMIYRDFAAPEACARYMENRTELIRSRLATVEEYFFTISLGRVYQGVERIASSYEEAKLAAAYGWRFENRSILRFGEIDTSRPAMNLNFDEEQLAIINGLKMGQADEVFLKSEQLFSLLKNTKGLDFSHVRMIAVELVVLACKAGIGNGGDQSKLASLSNDIIPQVIGMDNIAEVAKWVRGKLAEVMSISAQNRMSDAEKMIKRAVVYIDENFANSQLTLDEVAKFVHLSPAYFSMLFRQIQRVNFSDYLETLRIQKAAELFAHSQLRIYEVAERVGYNSPQYFSICFKKITGCTPSEFKTKQ</sequence>
<keyword evidence="3" id="KW-0804">Transcription</keyword>
<dbReference type="Gene3D" id="3.40.50.2300">
    <property type="match status" value="1"/>
</dbReference>
<reference evidence="7 8" key="1">
    <citation type="submission" date="2019-03" db="EMBL/GenBank/DDBJ databases">
        <title>Genomic Encyclopedia of Type Strains, Phase IV (KMG-IV): sequencing the most valuable type-strain genomes for metagenomic binning, comparative biology and taxonomic classification.</title>
        <authorList>
            <person name="Goeker M."/>
        </authorList>
    </citation>
    <scope>NUCLEOTIDE SEQUENCE [LARGE SCALE GENOMIC DNA]</scope>
    <source>
        <strain evidence="7 8">LX-B</strain>
    </source>
</reference>
<evidence type="ECO:0000256" key="1">
    <source>
        <dbReference type="ARBA" id="ARBA00023015"/>
    </source>
</evidence>
<evidence type="ECO:0000259" key="6">
    <source>
        <dbReference type="PROSITE" id="PS50110"/>
    </source>
</evidence>
<keyword evidence="4" id="KW-0597">Phosphoprotein</keyword>
<proteinExistence type="predicted"/>
<dbReference type="GO" id="GO:0000160">
    <property type="term" value="P:phosphorelay signal transduction system"/>
    <property type="evidence" value="ECO:0007669"/>
    <property type="project" value="InterPro"/>
</dbReference>
<dbReference type="CDD" id="cd17536">
    <property type="entry name" value="REC_YesN-like"/>
    <property type="match status" value="1"/>
</dbReference>
<evidence type="ECO:0000313" key="7">
    <source>
        <dbReference type="EMBL" id="TCL62548.1"/>
    </source>
</evidence>
<dbReference type="InterPro" id="IPR018060">
    <property type="entry name" value="HTH_AraC"/>
</dbReference>
<dbReference type="EMBL" id="SLUN01000024">
    <property type="protein sequence ID" value="TCL62548.1"/>
    <property type="molecule type" value="Genomic_DNA"/>
</dbReference>
<dbReference type="Pfam" id="PF17853">
    <property type="entry name" value="GGDEF_2"/>
    <property type="match status" value="1"/>
</dbReference>
<dbReference type="GO" id="GO:0003700">
    <property type="term" value="F:DNA-binding transcription factor activity"/>
    <property type="evidence" value="ECO:0007669"/>
    <property type="project" value="InterPro"/>
</dbReference>
<dbReference type="SMART" id="SM00342">
    <property type="entry name" value="HTH_ARAC"/>
    <property type="match status" value="1"/>
</dbReference>
<dbReference type="PANTHER" id="PTHR43280:SF28">
    <property type="entry name" value="HTH-TYPE TRANSCRIPTIONAL ACTIVATOR RHAS"/>
    <property type="match status" value="1"/>
</dbReference>
<evidence type="ECO:0000256" key="4">
    <source>
        <dbReference type="PROSITE-ProRule" id="PRU00169"/>
    </source>
</evidence>
<protein>
    <submittedName>
        <fullName evidence="7">Two-component system response regulator YesN</fullName>
    </submittedName>
</protein>
<dbReference type="SMART" id="SM00448">
    <property type="entry name" value="REC"/>
    <property type="match status" value="1"/>
</dbReference>
<keyword evidence="8" id="KW-1185">Reference proteome</keyword>
<evidence type="ECO:0000313" key="8">
    <source>
        <dbReference type="Proteomes" id="UP000295008"/>
    </source>
</evidence>
<evidence type="ECO:0000256" key="2">
    <source>
        <dbReference type="ARBA" id="ARBA00023125"/>
    </source>
</evidence>
<dbReference type="Gene3D" id="1.10.10.60">
    <property type="entry name" value="Homeodomain-like"/>
    <property type="match status" value="2"/>
</dbReference>
<dbReference type="Pfam" id="PF00072">
    <property type="entry name" value="Response_reg"/>
    <property type="match status" value="1"/>
</dbReference>
<dbReference type="Pfam" id="PF12833">
    <property type="entry name" value="HTH_18"/>
    <property type="match status" value="1"/>
</dbReference>
<dbReference type="InterPro" id="IPR041522">
    <property type="entry name" value="CdaR_GGDEF"/>
</dbReference>
<dbReference type="AlphaFoldDB" id="A0A4R1RA32"/>
<dbReference type="PROSITE" id="PS01124">
    <property type="entry name" value="HTH_ARAC_FAMILY_2"/>
    <property type="match status" value="1"/>
</dbReference>
<evidence type="ECO:0000256" key="3">
    <source>
        <dbReference type="ARBA" id="ARBA00023163"/>
    </source>
</evidence>
<organism evidence="7 8">
    <name type="scientific">Hydrogenispora ethanolica</name>
    <dbReference type="NCBI Taxonomy" id="1082276"/>
    <lineage>
        <taxon>Bacteria</taxon>
        <taxon>Bacillati</taxon>
        <taxon>Bacillota</taxon>
        <taxon>Hydrogenispora</taxon>
    </lineage>
</organism>
<dbReference type="PRINTS" id="PR00032">
    <property type="entry name" value="HTHARAC"/>
</dbReference>
<dbReference type="SUPFAM" id="SSF52172">
    <property type="entry name" value="CheY-like"/>
    <property type="match status" value="1"/>
</dbReference>
<keyword evidence="2" id="KW-0238">DNA-binding</keyword>
<gene>
    <name evidence="7" type="ORF">EDC14_102414</name>
</gene>
<evidence type="ECO:0000259" key="5">
    <source>
        <dbReference type="PROSITE" id="PS01124"/>
    </source>
</evidence>
<dbReference type="Proteomes" id="UP000295008">
    <property type="component" value="Unassembled WGS sequence"/>
</dbReference>
<dbReference type="PROSITE" id="PS50110">
    <property type="entry name" value="RESPONSE_REGULATORY"/>
    <property type="match status" value="1"/>
</dbReference>
<feature type="domain" description="Response regulatory" evidence="6">
    <location>
        <begin position="1"/>
        <end position="117"/>
    </location>
</feature>
<dbReference type="GO" id="GO:0043565">
    <property type="term" value="F:sequence-specific DNA binding"/>
    <property type="evidence" value="ECO:0007669"/>
    <property type="project" value="InterPro"/>
</dbReference>
<dbReference type="InterPro" id="IPR011006">
    <property type="entry name" value="CheY-like_superfamily"/>
</dbReference>
<keyword evidence="1" id="KW-0805">Transcription regulation</keyword>
<name>A0A4R1RA32_HYDET</name>
<dbReference type="SUPFAM" id="SSF46689">
    <property type="entry name" value="Homeodomain-like"/>
    <property type="match status" value="2"/>
</dbReference>
<dbReference type="InterPro" id="IPR020449">
    <property type="entry name" value="Tscrpt_reg_AraC-type_HTH"/>
</dbReference>
<feature type="domain" description="HTH araC/xylS-type" evidence="5">
    <location>
        <begin position="432"/>
        <end position="531"/>
    </location>
</feature>
<comment type="caution">
    <text evidence="7">The sequence shown here is derived from an EMBL/GenBank/DDBJ whole genome shotgun (WGS) entry which is preliminary data.</text>
</comment>
<accession>A0A4R1RA32</accession>